<dbReference type="Proteomes" id="UP000029224">
    <property type="component" value="Unassembled WGS sequence"/>
</dbReference>
<reference evidence="5 6" key="2">
    <citation type="submission" date="2014-09" db="EMBL/GenBank/DDBJ databases">
        <authorList>
            <consortium name="NBRP consortium"/>
            <person name="Sawabe T."/>
            <person name="Meirelles P."/>
            <person name="Nakanishi M."/>
            <person name="Sayaka M."/>
            <person name="Hattori M."/>
            <person name="Ohkuma M."/>
        </authorList>
    </citation>
    <scope>NUCLEOTIDE SEQUENCE [LARGE SCALE GENOMIC DNA]</scope>
    <source>
        <strain evidence="5 6">JCM 19240</strain>
    </source>
</reference>
<dbReference type="Gene3D" id="3.40.1410.10">
    <property type="entry name" value="Chorismate lyase-like"/>
    <property type="match status" value="1"/>
</dbReference>
<dbReference type="OrthoDB" id="6626198at2"/>
<keyword evidence="6" id="KW-1185">Reference proteome</keyword>
<keyword evidence="1" id="KW-0805">Transcription regulation</keyword>
<dbReference type="InterPro" id="IPR050679">
    <property type="entry name" value="Bact_HTH_transcr_reg"/>
</dbReference>
<evidence type="ECO:0000313" key="6">
    <source>
        <dbReference type="Proteomes" id="UP000029224"/>
    </source>
</evidence>
<dbReference type="PANTHER" id="PTHR44846:SF16">
    <property type="entry name" value="TRANSCRIPTIONAL REGULATOR PHNF-RELATED"/>
    <property type="match status" value="1"/>
</dbReference>
<organism evidence="5 6">
    <name type="scientific">Vibrio maritimus</name>
    <dbReference type="NCBI Taxonomy" id="990268"/>
    <lineage>
        <taxon>Bacteria</taxon>
        <taxon>Pseudomonadati</taxon>
        <taxon>Pseudomonadota</taxon>
        <taxon>Gammaproteobacteria</taxon>
        <taxon>Vibrionales</taxon>
        <taxon>Vibrionaceae</taxon>
        <taxon>Vibrio</taxon>
    </lineage>
</organism>
<dbReference type="EMBL" id="BBMT01000007">
    <property type="protein sequence ID" value="GAL35657.1"/>
    <property type="molecule type" value="Genomic_DNA"/>
</dbReference>
<sequence>MPVYLDIASVLEQEVRERYVPGEYLPAEGKLAQRFDVNRHTLRRAIDELVNTGMVQRHQGKGNMVIRQPNEYHVHSGAHFTKNLIEQGARPRCEVIQHRVFVAPIDIATHLGVPEGSKIIHIRTLRKTEECPRTIIDHYIANIEWWSILKNYQSGSLHEFIKRGLDIELERKETRVGAKTPTGEECRLLQITSSTPILRVKTKNVIKGTNVVAEFSTSNSRSDTTEIVMEH</sequence>
<feature type="domain" description="HTH gntR-type" evidence="4">
    <location>
        <begin position="1"/>
        <end position="68"/>
    </location>
</feature>
<keyword evidence="2" id="KW-0238">DNA-binding</keyword>
<dbReference type="NCBIfam" id="TIGR02325">
    <property type="entry name" value="C_P_lyase_phnF"/>
    <property type="match status" value="1"/>
</dbReference>
<dbReference type="CDD" id="cd07377">
    <property type="entry name" value="WHTH_GntR"/>
    <property type="match status" value="1"/>
</dbReference>
<dbReference type="InterPro" id="IPR036390">
    <property type="entry name" value="WH_DNA-bd_sf"/>
</dbReference>
<dbReference type="Gene3D" id="1.10.10.10">
    <property type="entry name" value="Winged helix-like DNA-binding domain superfamily/Winged helix DNA-binding domain"/>
    <property type="match status" value="1"/>
</dbReference>
<dbReference type="InterPro" id="IPR000524">
    <property type="entry name" value="Tscrpt_reg_HTH_GntR"/>
</dbReference>
<dbReference type="SUPFAM" id="SSF64288">
    <property type="entry name" value="Chorismate lyase-like"/>
    <property type="match status" value="1"/>
</dbReference>
<dbReference type="PROSITE" id="PS50949">
    <property type="entry name" value="HTH_GNTR"/>
    <property type="match status" value="1"/>
</dbReference>
<dbReference type="GO" id="GO:0003677">
    <property type="term" value="F:DNA binding"/>
    <property type="evidence" value="ECO:0007669"/>
    <property type="project" value="UniProtKB-KW"/>
</dbReference>
<dbReference type="InterPro" id="IPR012702">
    <property type="entry name" value="CP_lyase_PhnF"/>
</dbReference>
<gene>
    <name evidence="5" type="ORF">JCM19240_504</name>
</gene>
<keyword evidence="3" id="KW-0804">Transcription</keyword>
<dbReference type="SMART" id="SM00866">
    <property type="entry name" value="UTRA"/>
    <property type="match status" value="1"/>
</dbReference>
<dbReference type="Pfam" id="PF00392">
    <property type="entry name" value="GntR"/>
    <property type="match status" value="1"/>
</dbReference>
<evidence type="ECO:0000256" key="2">
    <source>
        <dbReference type="ARBA" id="ARBA00023125"/>
    </source>
</evidence>
<comment type="caution">
    <text evidence="5">The sequence shown here is derived from an EMBL/GenBank/DDBJ whole genome shotgun (WGS) entry which is preliminary data.</text>
</comment>
<dbReference type="AlphaFoldDB" id="A0A090TXQ6"/>
<dbReference type="InterPro" id="IPR028978">
    <property type="entry name" value="Chorismate_lyase_/UTRA_dom_sf"/>
</dbReference>
<dbReference type="PRINTS" id="PR00035">
    <property type="entry name" value="HTHGNTR"/>
</dbReference>
<dbReference type="InterPro" id="IPR011663">
    <property type="entry name" value="UTRA"/>
</dbReference>
<dbReference type="GO" id="GO:0003700">
    <property type="term" value="F:DNA-binding transcription factor activity"/>
    <property type="evidence" value="ECO:0007669"/>
    <property type="project" value="InterPro"/>
</dbReference>
<dbReference type="PANTHER" id="PTHR44846">
    <property type="entry name" value="MANNOSYL-D-GLYCERATE TRANSPORT/METABOLISM SYSTEM REPRESSOR MNGR-RELATED"/>
    <property type="match status" value="1"/>
</dbReference>
<reference evidence="5 6" key="1">
    <citation type="submission" date="2014-09" db="EMBL/GenBank/DDBJ databases">
        <title>Vibrio maritimus JCM 19240. (C210) whole genome shotgun sequence.</title>
        <authorList>
            <person name="Sawabe T."/>
            <person name="Meirelles P."/>
            <person name="Nakanishi M."/>
            <person name="Sayaka M."/>
            <person name="Hattori M."/>
            <person name="Ohkuma M."/>
        </authorList>
    </citation>
    <scope>NUCLEOTIDE SEQUENCE [LARGE SCALE GENOMIC DNA]</scope>
    <source>
        <strain evidence="5 6">JCM 19240</strain>
    </source>
</reference>
<accession>A0A090TXQ6</accession>
<evidence type="ECO:0000259" key="4">
    <source>
        <dbReference type="PROSITE" id="PS50949"/>
    </source>
</evidence>
<dbReference type="SUPFAM" id="SSF46785">
    <property type="entry name" value="Winged helix' DNA-binding domain"/>
    <property type="match status" value="1"/>
</dbReference>
<dbReference type="Pfam" id="PF07702">
    <property type="entry name" value="UTRA"/>
    <property type="match status" value="1"/>
</dbReference>
<dbReference type="InterPro" id="IPR036388">
    <property type="entry name" value="WH-like_DNA-bd_sf"/>
</dbReference>
<proteinExistence type="predicted"/>
<name>A0A090TXQ6_9VIBR</name>
<dbReference type="SMART" id="SM00345">
    <property type="entry name" value="HTH_GNTR"/>
    <property type="match status" value="1"/>
</dbReference>
<protein>
    <submittedName>
        <fullName evidence="5">Transcriptional regulator PhnF</fullName>
    </submittedName>
</protein>
<evidence type="ECO:0000313" key="5">
    <source>
        <dbReference type="EMBL" id="GAL35657.1"/>
    </source>
</evidence>
<evidence type="ECO:0000256" key="1">
    <source>
        <dbReference type="ARBA" id="ARBA00023015"/>
    </source>
</evidence>
<evidence type="ECO:0000256" key="3">
    <source>
        <dbReference type="ARBA" id="ARBA00023163"/>
    </source>
</evidence>